<feature type="region of interest" description="Disordered" evidence="3">
    <location>
        <begin position="40"/>
        <end position="86"/>
    </location>
</feature>
<evidence type="ECO:0000313" key="5">
    <source>
        <dbReference type="Proteomes" id="UP000887540"/>
    </source>
</evidence>
<dbReference type="Pfam" id="PF00292">
    <property type="entry name" value="PAX"/>
    <property type="match status" value="1"/>
</dbReference>
<feature type="domain" description="Paired" evidence="4">
    <location>
        <begin position="5"/>
        <end position="76"/>
    </location>
</feature>
<dbReference type="PANTHER" id="PTHR46068">
    <property type="entry name" value="PROTEIN CBG27172"/>
    <property type="match status" value="1"/>
</dbReference>
<sequence>MSEFRPAIIRMHQNGTEKREISRLLSVPESTVRYAIKRFEETGSNHDRKGRGRKRTARAPRNIRRAKGINQRNPSSNVNSKRKLAKKLGESATSAWRILREDLGLKPFKYLERQKLTDEAKKKRLDRARALLRRFSRGRHERDPRVSV</sequence>
<evidence type="ECO:0000256" key="2">
    <source>
        <dbReference type="ARBA" id="ARBA00022724"/>
    </source>
</evidence>
<dbReference type="SUPFAM" id="SSF46689">
    <property type="entry name" value="Homeodomain-like"/>
    <property type="match status" value="1"/>
</dbReference>
<dbReference type="PANTHER" id="PTHR46068:SF1">
    <property type="entry name" value="TRANSPOSASE IS30-LIKE HTH DOMAIN-CONTAINING PROTEIN"/>
    <property type="match status" value="1"/>
</dbReference>
<feature type="compositionally biased region" description="Polar residues" evidence="3">
    <location>
        <begin position="70"/>
        <end position="79"/>
    </location>
</feature>
<keyword evidence="2" id="KW-0563">Paired box</keyword>
<comment type="subcellular location">
    <subcellularLocation>
        <location evidence="1">Nucleus</location>
    </subcellularLocation>
</comment>
<evidence type="ECO:0000256" key="1">
    <source>
        <dbReference type="ARBA" id="ARBA00004123"/>
    </source>
</evidence>
<dbReference type="GO" id="GO:0003677">
    <property type="term" value="F:DNA binding"/>
    <property type="evidence" value="ECO:0007669"/>
    <property type="project" value="InterPro"/>
</dbReference>
<dbReference type="GO" id="GO:0006355">
    <property type="term" value="P:regulation of DNA-templated transcription"/>
    <property type="evidence" value="ECO:0007669"/>
    <property type="project" value="InterPro"/>
</dbReference>
<keyword evidence="5" id="KW-1185">Reference proteome</keyword>
<dbReference type="AlphaFoldDB" id="A0A914EJY1"/>
<name>A0A914EJY1_9BILA</name>
<dbReference type="WBParaSite" id="ACRNAN_scaffold8676.g9715.t1">
    <property type="protein sequence ID" value="ACRNAN_scaffold8676.g9715.t1"/>
    <property type="gene ID" value="ACRNAN_scaffold8676.g9715"/>
</dbReference>
<feature type="compositionally biased region" description="Basic residues" evidence="3">
    <location>
        <begin position="48"/>
        <end position="67"/>
    </location>
</feature>
<proteinExistence type="predicted"/>
<evidence type="ECO:0000256" key="3">
    <source>
        <dbReference type="SAM" id="MobiDB-lite"/>
    </source>
</evidence>
<organism evidence="5 6">
    <name type="scientific">Acrobeloides nanus</name>
    <dbReference type="NCBI Taxonomy" id="290746"/>
    <lineage>
        <taxon>Eukaryota</taxon>
        <taxon>Metazoa</taxon>
        <taxon>Ecdysozoa</taxon>
        <taxon>Nematoda</taxon>
        <taxon>Chromadorea</taxon>
        <taxon>Rhabditida</taxon>
        <taxon>Tylenchina</taxon>
        <taxon>Cephalobomorpha</taxon>
        <taxon>Cephaloboidea</taxon>
        <taxon>Cephalobidae</taxon>
        <taxon>Acrobeloides</taxon>
    </lineage>
</organism>
<dbReference type="Gene3D" id="1.10.10.10">
    <property type="entry name" value="Winged helix-like DNA-binding domain superfamily/Winged helix DNA-binding domain"/>
    <property type="match status" value="1"/>
</dbReference>
<dbReference type="InterPro" id="IPR009057">
    <property type="entry name" value="Homeodomain-like_sf"/>
</dbReference>
<evidence type="ECO:0000259" key="4">
    <source>
        <dbReference type="Pfam" id="PF00292"/>
    </source>
</evidence>
<dbReference type="Proteomes" id="UP000887540">
    <property type="component" value="Unplaced"/>
</dbReference>
<dbReference type="InterPro" id="IPR036388">
    <property type="entry name" value="WH-like_DNA-bd_sf"/>
</dbReference>
<evidence type="ECO:0000313" key="6">
    <source>
        <dbReference type="WBParaSite" id="ACRNAN_scaffold8676.g9715.t1"/>
    </source>
</evidence>
<reference evidence="6" key="1">
    <citation type="submission" date="2022-11" db="UniProtKB">
        <authorList>
            <consortium name="WormBaseParasite"/>
        </authorList>
    </citation>
    <scope>IDENTIFICATION</scope>
</reference>
<protein>
    <recommendedName>
        <fullName evidence="4">Paired domain-containing protein</fullName>
    </recommendedName>
</protein>
<accession>A0A914EJY1</accession>
<dbReference type="GO" id="GO:0005634">
    <property type="term" value="C:nucleus"/>
    <property type="evidence" value="ECO:0007669"/>
    <property type="project" value="UniProtKB-SubCell"/>
</dbReference>
<dbReference type="InterPro" id="IPR001523">
    <property type="entry name" value="Paired_dom"/>
</dbReference>